<reference evidence="1 2" key="1">
    <citation type="submission" date="2019-02" db="EMBL/GenBank/DDBJ databases">
        <title>Sequencing the genomes of 1000 actinobacteria strains.</title>
        <authorList>
            <person name="Klenk H.-P."/>
        </authorList>
    </citation>
    <scope>NUCLEOTIDE SEQUENCE [LARGE SCALE GENOMIC DNA]</scope>
    <source>
        <strain evidence="1 2">DSM 45162</strain>
    </source>
</reference>
<protein>
    <submittedName>
        <fullName evidence="1">Uncharacterized protein</fullName>
    </submittedName>
</protein>
<organism evidence="1 2">
    <name type="scientific">Krasilnikovia cinnamomea</name>
    <dbReference type="NCBI Taxonomy" id="349313"/>
    <lineage>
        <taxon>Bacteria</taxon>
        <taxon>Bacillati</taxon>
        <taxon>Actinomycetota</taxon>
        <taxon>Actinomycetes</taxon>
        <taxon>Micromonosporales</taxon>
        <taxon>Micromonosporaceae</taxon>
        <taxon>Krasilnikovia</taxon>
    </lineage>
</organism>
<proteinExistence type="predicted"/>
<comment type="caution">
    <text evidence="1">The sequence shown here is derived from an EMBL/GenBank/DDBJ whole genome shotgun (WGS) entry which is preliminary data.</text>
</comment>
<sequence>MRRFTRHELTNLLGALAIVATLAVLAFGLPALDRALPAERAVRADRPYAVGGGVSVVPPPGATVDVTGTRPGNDRGTALFRIGPVRYAISVQPFDGTLAAAATRLRERITGTPGYQVTGTQLAIATASGLTGLQGGYTAPGRGGRYAVFVADGRTIEVTVSGTELDLGLRLPMIDTSTRTLSYRAVP</sequence>
<dbReference type="RefSeq" id="WP_130509727.1">
    <property type="nucleotide sequence ID" value="NZ_SHKY01000001.1"/>
</dbReference>
<name>A0A4Q7ZK36_9ACTN</name>
<accession>A0A4Q7ZK36</accession>
<dbReference type="EMBL" id="SHKY01000001">
    <property type="protein sequence ID" value="RZU50861.1"/>
    <property type="molecule type" value="Genomic_DNA"/>
</dbReference>
<gene>
    <name evidence="1" type="ORF">EV385_2653</name>
</gene>
<dbReference type="Proteomes" id="UP000292564">
    <property type="component" value="Unassembled WGS sequence"/>
</dbReference>
<dbReference type="AlphaFoldDB" id="A0A4Q7ZK36"/>
<dbReference type="OrthoDB" id="3294552at2"/>
<evidence type="ECO:0000313" key="1">
    <source>
        <dbReference type="EMBL" id="RZU50861.1"/>
    </source>
</evidence>
<evidence type="ECO:0000313" key="2">
    <source>
        <dbReference type="Proteomes" id="UP000292564"/>
    </source>
</evidence>
<keyword evidence="2" id="KW-1185">Reference proteome</keyword>